<evidence type="ECO:0000259" key="1">
    <source>
        <dbReference type="Pfam" id="PF21837"/>
    </source>
</evidence>
<dbReference type="OrthoDB" id="8480543at2"/>
<proteinExistence type="predicted"/>
<dbReference type="InterPro" id="IPR054191">
    <property type="entry name" value="DUF6896"/>
</dbReference>
<accession>A0A5C6ETC7</accession>
<dbReference type="RefSeq" id="WP_146459414.1">
    <property type="nucleotide sequence ID" value="NZ_SJPW01000005.1"/>
</dbReference>
<protein>
    <recommendedName>
        <fullName evidence="1">DUF6896 domain-containing protein</fullName>
    </recommendedName>
</protein>
<reference evidence="2 3" key="1">
    <citation type="submission" date="2019-02" db="EMBL/GenBank/DDBJ databases">
        <title>Deep-cultivation of Planctomycetes and their phenomic and genomic characterization uncovers novel biology.</title>
        <authorList>
            <person name="Wiegand S."/>
            <person name="Jogler M."/>
            <person name="Boedeker C."/>
            <person name="Pinto D."/>
            <person name="Vollmers J."/>
            <person name="Rivas-Marin E."/>
            <person name="Kohn T."/>
            <person name="Peeters S.H."/>
            <person name="Heuer A."/>
            <person name="Rast P."/>
            <person name="Oberbeckmann S."/>
            <person name="Bunk B."/>
            <person name="Jeske O."/>
            <person name="Meyerdierks A."/>
            <person name="Storesund J.E."/>
            <person name="Kallscheuer N."/>
            <person name="Luecker S."/>
            <person name="Lage O.M."/>
            <person name="Pohl T."/>
            <person name="Merkel B.J."/>
            <person name="Hornburger P."/>
            <person name="Mueller R.-W."/>
            <person name="Bruemmer F."/>
            <person name="Labrenz M."/>
            <person name="Spormann A.M."/>
            <person name="Op Den Camp H."/>
            <person name="Overmann J."/>
            <person name="Amann R."/>
            <person name="Jetten M.S.M."/>
            <person name="Mascher T."/>
            <person name="Medema M.H."/>
            <person name="Devos D.P."/>
            <person name="Kaster A.-K."/>
            <person name="Ovreas L."/>
            <person name="Rohde M."/>
            <person name="Galperin M.Y."/>
            <person name="Jogler C."/>
        </authorList>
    </citation>
    <scope>NUCLEOTIDE SEQUENCE [LARGE SCALE GENOMIC DNA]</scope>
    <source>
        <strain evidence="2 3">Poly51</strain>
    </source>
</reference>
<dbReference type="Proteomes" id="UP000318288">
    <property type="component" value="Unassembled WGS sequence"/>
</dbReference>
<feature type="domain" description="DUF6896" evidence="1">
    <location>
        <begin position="6"/>
        <end position="148"/>
    </location>
</feature>
<dbReference type="EMBL" id="SJPW01000005">
    <property type="protein sequence ID" value="TWU50719.1"/>
    <property type="molecule type" value="Genomic_DNA"/>
</dbReference>
<evidence type="ECO:0000313" key="3">
    <source>
        <dbReference type="Proteomes" id="UP000318288"/>
    </source>
</evidence>
<organism evidence="2 3">
    <name type="scientific">Rubripirellula tenax</name>
    <dbReference type="NCBI Taxonomy" id="2528015"/>
    <lineage>
        <taxon>Bacteria</taxon>
        <taxon>Pseudomonadati</taxon>
        <taxon>Planctomycetota</taxon>
        <taxon>Planctomycetia</taxon>
        <taxon>Pirellulales</taxon>
        <taxon>Pirellulaceae</taxon>
        <taxon>Rubripirellula</taxon>
    </lineage>
</organism>
<comment type="caution">
    <text evidence="2">The sequence shown here is derived from an EMBL/GenBank/DDBJ whole genome shotgun (WGS) entry which is preliminary data.</text>
</comment>
<sequence>MDSDIIPLIHTYQRHVAEAIALFRNNLGVRGHLLRAWRRSSLPPDPADADDGPAIPQRGILDADRNITYSFHGIGCRLEFGDHMVDFDFGPDQRFDGFDAWRLHLLAESLPEFQQFSDVDIAQQHLSQLATAGRITKLDSTIGSHLYFFTNPYDSRA</sequence>
<gene>
    <name evidence="2" type="ORF">Poly51_40120</name>
</gene>
<evidence type="ECO:0000313" key="2">
    <source>
        <dbReference type="EMBL" id="TWU50719.1"/>
    </source>
</evidence>
<keyword evidence="3" id="KW-1185">Reference proteome</keyword>
<name>A0A5C6ETC7_9BACT</name>
<dbReference type="Pfam" id="PF21837">
    <property type="entry name" value="DUF6896"/>
    <property type="match status" value="1"/>
</dbReference>
<dbReference type="AlphaFoldDB" id="A0A5C6ETC7"/>